<evidence type="ECO:0000313" key="3">
    <source>
        <dbReference type="EMBL" id="ABC23624.1"/>
    </source>
</evidence>
<dbReference type="KEGG" id="rru:Rru_A2827"/>
<dbReference type="HOGENOM" id="CLU_041013_4_2_5"/>
<dbReference type="PANTHER" id="PTHR30531">
    <property type="entry name" value="FLAGELLAR BIOSYNTHETIC PROTEIN FLHB"/>
    <property type="match status" value="1"/>
</dbReference>
<dbReference type="EMBL" id="CP000230">
    <property type="protein sequence ID" value="ABC23624.1"/>
    <property type="molecule type" value="Genomic_DNA"/>
</dbReference>
<feature type="region of interest" description="Disordered" evidence="2">
    <location>
        <begin position="1"/>
        <end position="26"/>
    </location>
</feature>
<dbReference type="GO" id="GO:0005886">
    <property type="term" value="C:plasma membrane"/>
    <property type="evidence" value="ECO:0007669"/>
    <property type="project" value="TreeGrafter"/>
</dbReference>
<evidence type="ECO:0000313" key="4">
    <source>
        <dbReference type="Proteomes" id="UP000001929"/>
    </source>
</evidence>
<dbReference type="EnsemblBacteria" id="ABC23624">
    <property type="protein sequence ID" value="ABC23624"/>
    <property type="gene ID" value="Rru_A2827"/>
</dbReference>
<feature type="compositionally biased region" description="Basic and acidic residues" evidence="2">
    <location>
        <begin position="17"/>
        <end position="26"/>
    </location>
</feature>
<evidence type="ECO:0000256" key="2">
    <source>
        <dbReference type="SAM" id="MobiDB-lite"/>
    </source>
</evidence>
<accession>Q2RQH1</accession>
<dbReference type="Proteomes" id="UP000001929">
    <property type="component" value="Chromosome"/>
</dbReference>
<dbReference type="Gene3D" id="3.40.1690.10">
    <property type="entry name" value="secretion proteins EscU"/>
    <property type="match status" value="1"/>
</dbReference>
<comment type="similarity">
    <text evidence="1">Belongs to the type III secretion exporter family.</text>
</comment>
<keyword evidence="4" id="KW-1185">Reference proteome</keyword>
<gene>
    <name evidence="3" type="ordered locus">Rru_A2827</name>
</gene>
<name>Q2RQH1_RHORT</name>
<dbReference type="GO" id="GO:0009306">
    <property type="term" value="P:protein secretion"/>
    <property type="evidence" value="ECO:0007669"/>
    <property type="project" value="InterPro"/>
</dbReference>
<dbReference type="AlphaFoldDB" id="Q2RQH1"/>
<organism evidence="3 4">
    <name type="scientific">Rhodospirillum rubrum (strain ATCC 11170 / ATH 1.1.1 / DSM 467 / LMG 4362 / NCIMB 8255 / S1)</name>
    <dbReference type="NCBI Taxonomy" id="269796"/>
    <lineage>
        <taxon>Bacteria</taxon>
        <taxon>Pseudomonadati</taxon>
        <taxon>Pseudomonadota</taxon>
        <taxon>Alphaproteobacteria</taxon>
        <taxon>Rhodospirillales</taxon>
        <taxon>Rhodospirillaceae</taxon>
        <taxon>Rhodospirillum</taxon>
    </lineage>
</organism>
<dbReference type="PANTHER" id="PTHR30531:SF12">
    <property type="entry name" value="FLAGELLAR BIOSYNTHETIC PROTEIN FLHB"/>
    <property type="match status" value="1"/>
</dbReference>
<dbReference type="STRING" id="269796.Rru_A2827"/>
<dbReference type="RefSeq" id="WP_011390454.1">
    <property type="nucleotide sequence ID" value="NC_007643.1"/>
</dbReference>
<dbReference type="PATRIC" id="fig|269796.9.peg.2933"/>
<evidence type="ECO:0000256" key="1">
    <source>
        <dbReference type="ARBA" id="ARBA00010690"/>
    </source>
</evidence>
<dbReference type="Pfam" id="PF01312">
    <property type="entry name" value="Bac_export_2"/>
    <property type="match status" value="1"/>
</dbReference>
<proteinExistence type="inferred from homology"/>
<dbReference type="SUPFAM" id="SSF160544">
    <property type="entry name" value="EscU C-terminal domain-like"/>
    <property type="match status" value="1"/>
</dbReference>
<dbReference type="PhylomeDB" id="Q2RQH1"/>
<dbReference type="InterPro" id="IPR006135">
    <property type="entry name" value="T3SS_substrate_exporter"/>
</dbReference>
<reference evidence="3 4" key="1">
    <citation type="journal article" date="2011" name="Stand. Genomic Sci.">
        <title>Complete genome sequence of Rhodospirillum rubrum type strain (S1).</title>
        <authorList>
            <person name="Munk A.C."/>
            <person name="Copeland A."/>
            <person name="Lucas S."/>
            <person name="Lapidus A."/>
            <person name="Del Rio T.G."/>
            <person name="Barry K."/>
            <person name="Detter J.C."/>
            <person name="Hammon N."/>
            <person name="Israni S."/>
            <person name="Pitluck S."/>
            <person name="Brettin T."/>
            <person name="Bruce D."/>
            <person name="Han C."/>
            <person name="Tapia R."/>
            <person name="Gilna P."/>
            <person name="Schmutz J."/>
            <person name="Larimer F."/>
            <person name="Land M."/>
            <person name="Kyrpides N.C."/>
            <person name="Mavromatis K."/>
            <person name="Richardson P."/>
            <person name="Rohde M."/>
            <person name="Goker M."/>
            <person name="Klenk H.P."/>
            <person name="Zhang Y."/>
            <person name="Roberts G.P."/>
            <person name="Reslewic S."/>
            <person name="Schwartz D.C."/>
        </authorList>
    </citation>
    <scope>NUCLEOTIDE SEQUENCE [LARGE SCALE GENOMIC DNA]</scope>
    <source>
        <strain evidence="4">ATCC 11170 / ATH 1.1.1 / DSM 467 / LMG 4362 / NCIMB 8255 / S1</strain>
    </source>
</reference>
<dbReference type="eggNOG" id="COG2257">
    <property type="taxonomic scope" value="Bacteria"/>
</dbReference>
<sequence>MATSDQTKGGGRPAGGSDRERGKPDESLAIALAYEPVDGAPPPRVIATGRGAVADQIIALAFAHGVKVRQDADLARVLSAVDLDSEIPVEAFVAVAEILAYVYRANRQAAESQPEAPLAAEQP</sequence>
<protein>
    <submittedName>
        <fullName evidence="3">Uncharacterized protein</fullName>
    </submittedName>
</protein>
<dbReference type="InterPro" id="IPR029025">
    <property type="entry name" value="T3SS_substrate_exporter_C"/>
</dbReference>